<gene>
    <name evidence="1" type="ORF">NQ176_g11345</name>
</gene>
<dbReference type="Proteomes" id="UP001143910">
    <property type="component" value="Unassembled WGS sequence"/>
</dbReference>
<evidence type="ECO:0000313" key="1">
    <source>
        <dbReference type="EMBL" id="KAJ2956072.1"/>
    </source>
</evidence>
<proteinExistence type="predicted"/>
<sequence>MARHTTLGGCLATAAIAALSLSLPVLATPKIAQLSAKVVAPSNDQLKPASPNAISNHVLSLEKVSRPKGSSKLLRGLARQYGATHIDDLFDYEFIATIEWNGTPVKVIVDSGSSDTWLVHAGFQCVDVNGTSVPVRLSLLLFLVAAAKEYERANLLPFFIGGQLYIWSAVQGQLPARHPSRPKLQHLLRRRRVRVRRFRP</sequence>
<protein>
    <submittedName>
        <fullName evidence="1">Uncharacterized protein</fullName>
    </submittedName>
</protein>
<evidence type="ECO:0000313" key="2">
    <source>
        <dbReference type="Proteomes" id="UP001143910"/>
    </source>
</evidence>
<keyword evidence="2" id="KW-1185">Reference proteome</keyword>
<organism evidence="1 2">
    <name type="scientific">Zarea fungicola</name>
    <dbReference type="NCBI Taxonomy" id="93591"/>
    <lineage>
        <taxon>Eukaryota</taxon>
        <taxon>Fungi</taxon>
        <taxon>Dikarya</taxon>
        <taxon>Ascomycota</taxon>
        <taxon>Pezizomycotina</taxon>
        <taxon>Sordariomycetes</taxon>
        <taxon>Hypocreomycetidae</taxon>
        <taxon>Hypocreales</taxon>
        <taxon>Cordycipitaceae</taxon>
        <taxon>Zarea</taxon>
    </lineage>
</organism>
<comment type="caution">
    <text evidence="1">The sequence shown here is derived from an EMBL/GenBank/DDBJ whole genome shotgun (WGS) entry which is preliminary data.</text>
</comment>
<name>A0ACC1MBQ5_9HYPO</name>
<reference evidence="1" key="1">
    <citation type="submission" date="2022-08" db="EMBL/GenBank/DDBJ databases">
        <title>Genome Sequence of Lecanicillium fungicola.</title>
        <authorList>
            <person name="Buettner E."/>
        </authorList>
    </citation>
    <scope>NUCLEOTIDE SEQUENCE</scope>
    <source>
        <strain evidence="1">Babe33</strain>
    </source>
</reference>
<dbReference type="EMBL" id="JANJQO010003789">
    <property type="protein sequence ID" value="KAJ2956072.1"/>
    <property type="molecule type" value="Genomic_DNA"/>
</dbReference>
<accession>A0ACC1MBQ5</accession>